<organism evidence="5 6">
    <name type="scientific">Brassica carinata</name>
    <name type="common">Ethiopian mustard</name>
    <name type="synonym">Abyssinian cabbage</name>
    <dbReference type="NCBI Taxonomy" id="52824"/>
    <lineage>
        <taxon>Eukaryota</taxon>
        <taxon>Viridiplantae</taxon>
        <taxon>Streptophyta</taxon>
        <taxon>Embryophyta</taxon>
        <taxon>Tracheophyta</taxon>
        <taxon>Spermatophyta</taxon>
        <taxon>Magnoliopsida</taxon>
        <taxon>eudicotyledons</taxon>
        <taxon>Gunneridae</taxon>
        <taxon>Pentapetalae</taxon>
        <taxon>rosids</taxon>
        <taxon>malvids</taxon>
        <taxon>Brassicales</taxon>
        <taxon>Brassicaceae</taxon>
        <taxon>Brassiceae</taxon>
        <taxon>Brassica</taxon>
    </lineage>
</organism>
<gene>
    <name evidence="5" type="ORF">Bca52824_010678</name>
</gene>
<dbReference type="OrthoDB" id="526653at2759"/>
<name>A0A8X7WEW7_BRACI</name>
<evidence type="ECO:0000256" key="3">
    <source>
        <dbReference type="ARBA" id="ARBA00023163"/>
    </source>
</evidence>
<evidence type="ECO:0000313" key="5">
    <source>
        <dbReference type="EMBL" id="KAG2327950.1"/>
    </source>
</evidence>
<dbReference type="GO" id="GO:0016592">
    <property type="term" value="C:mediator complex"/>
    <property type="evidence" value="ECO:0007669"/>
    <property type="project" value="InterPro"/>
</dbReference>
<dbReference type="InterPro" id="IPR037212">
    <property type="entry name" value="Med7/Med21-like"/>
</dbReference>
<keyword evidence="3" id="KW-0804">Transcription</keyword>
<dbReference type="SUPFAM" id="SSF140718">
    <property type="entry name" value="Mediator hinge subcomplex-like"/>
    <property type="match status" value="1"/>
</dbReference>
<keyword evidence="4" id="KW-0539">Nucleus</keyword>
<comment type="caution">
    <text evidence="5">The sequence shown here is derived from an EMBL/GenBank/DDBJ whole genome shotgun (WGS) entry which is preliminary data.</text>
</comment>
<sequence length="137" mass="15301">MPNDDSPYPGAGPYFFFPPDIKTTGHYKEEVAQVNRSREPLSIDVASASTSQYDSREAMWSNAEPFTIHYNDDPTTFALPLSDGSEESQLKIIAELQVENDVIGQELPKQLQAADKNFLANFAHLMGKNLSIMQFTN</sequence>
<dbReference type="EMBL" id="JAAMPC010000002">
    <property type="protein sequence ID" value="KAG2327950.1"/>
    <property type="molecule type" value="Genomic_DNA"/>
</dbReference>
<accession>A0A8X7WEW7</accession>
<evidence type="ECO:0000256" key="1">
    <source>
        <dbReference type="ARBA" id="ARBA00004123"/>
    </source>
</evidence>
<protein>
    <submittedName>
        <fullName evidence="5">Uncharacterized protein</fullName>
    </submittedName>
</protein>
<dbReference type="Proteomes" id="UP000886595">
    <property type="component" value="Unassembled WGS sequence"/>
</dbReference>
<comment type="subcellular location">
    <subcellularLocation>
        <location evidence="1">Nucleus</location>
    </subcellularLocation>
</comment>
<evidence type="ECO:0000313" key="6">
    <source>
        <dbReference type="Proteomes" id="UP000886595"/>
    </source>
</evidence>
<dbReference type="AlphaFoldDB" id="A0A8X7WEW7"/>
<keyword evidence="6" id="KW-1185">Reference proteome</keyword>
<keyword evidence="2" id="KW-0805">Transcription regulation</keyword>
<reference evidence="5 6" key="1">
    <citation type="submission" date="2020-02" db="EMBL/GenBank/DDBJ databases">
        <authorList>
            <person name="Ma Q."/>
            <person name="Huang Y."/>
            <person name="Song X."/>
            <person name="Pei D."/>
        </authorList>
    </citation>
    <scope>NUCLEOTIDE SEQUENCE [LARGE SCALE GENOMIC DNA]</scope>
    <source>
        <strain evidence="5">Sxm20200214</strain>
        <tissue evidence="5">Leaf</tissue>
    </source>
</reference>
<evidence type="ECO:0000256" key="4">
    <source>
        <dbReference type="ARBA" id="ARBA00023242"/>
    </source>
</evidence>
<evidence type="ECO:0000256" key="2">
    <source>
        <dbReference type="ARBA" id="ARBA00023015"/>
    </source>
</evidence>
<proteinExistence type="predicted"/>